<dbReference type="OrthoDB" id="2504919at2759"/>
<feature type="transmembrane region" description="Helical" evidence="5">
    <location>
        <begin position="104"/>
        <end position="120"/>
    </location>
</feature>
<feature type="transmembrane region" description="Helical" evidence="5">
    <location>
        <begin position="410"/>
        <end position="432"/>
    </location>
</feature>
<dbReference type="GO" id="GO:0016020">
    <property type="term" value="C:membrane"/>
    <property type="evidence" value="ECO:0007669"/>
    <property type="project" value="UniProtKB-SubCell"/>
</dbReference>
<dbReference type="EMBL" id="JAPCXC010000067">
    <property type="protein sequence ID" value="KAJ1606909.1"/>
    <property type="molecule type" value="Genomic_DNA"/>
</dbReference>
<reference evidence="6" key="1">
    <citation type="submission" date="2022-10" db="EMBL/GenBank/DDBJ databases">
        <title>Adaptive evolution leads to modifications in subtelomeric GC content in a zoonotic Cryptosporidium species.</title>
        <authorList>
            <person name="Li J."/>
            <person name="Feng Y."/>
            <person name="Xiao L."/>
        </authorList>
    </citation>
    <scope>NUCLEOTIDE SEQUENCE</scope>
    <source>
        <strain evidence="6">33844</strain>
    </source>
</reference>
<feature type="transmembrane region" description="Helical" evidence="5">
    <location>
        <begin position="444"/>
        <end position="464"/>
    </location>
</feature>
<feature type="transmembrane region" description="Helical" evidence="5">
    <location>
        <begin position="46"/>
        <end position="66"/>
    </location>
</feature>
<dbReference type="PANTHER" id="PTHR12570">
    <property type="match status" value="1"/>
</dbReference>
<dbReference type="GO" id="GO:0015095">
    <property type="term" value="F:magnesium ion transmembrane transporter activity"/>
    <property type="evidence" value="ECO:0007669"/>
    <property type="project" value="InterPro"/>
</dbReference>
<sequence length="806" mass="92231">MWYFGIFTALLSSILGGLGDNLIRLSFTLEEELDPKERRPLILRPIWLLGVFFSCILNAILIIISLNFASAMIVTPFSGLHIFWSILFSKYILNEEIRSRHYKGTSLVIFGLLFIIFFGLKDVPAYSVEELGVLYTRPRFLIYCFINVSFILICIYIVFFGLDVSEQKTGHSEIHINGSASNQNDNSLNINSTEININPSGQTGDYNKDIIILSKNTFHLKISNLKDYMSKKRYIKYNNANDSSVLDDLDNPHSNSNSRDNMIGTLNTINDDVVDEVFMNDHLDIKYGFGKEYNTDGDGRSGFYGRLIMYTSMIEERIRLVKSLFFEVTKGFPRVQVTTPVKRFCICSVSGLVGGYTNVLVQNLIQIIAMDGIYVLLYRLTYQLFFTTFITGSIQWAFWNSALSKYQAIFVVPIVNSVLIASSGFCNLMLYYDRAFVSNSVSGFFYQLNFLFGQFLIVFGIYLISRARRSISTQEDDISMNKSTFELNENRQKEEQTRNSLILNLILKMNNLSEIIDFFKSKREKISSSLESLLGLSRNQDISNTHSKSSLPSAKYLRNINQFHIDNTIILPQEEYDDVNNNNTCNLESLEAPNMSTGIKETCQEIINVENNCTSYHNGNRMDLGNSIDLDGYREEVDVFSQNVDSPNKMIEFLANNSSQHKYLNGEEHSRRQGIELESYVLDEYDIDDFDIPFTEQDYLRSGNFIHPQESYNCDQVNTQSIISFGDEILEENITNDYYGSNMIHNKDTEYPSVSYDHDNLNSSPKHHQNNNSITETYDLTTEHNPSLSTCSTNSSMLYSTITNIV</sequence>
<evidence type="ECO:0000313" key="6">
    <source>
        <dbReference type="EMBL" id="KAJ1606909.1"/>
    </source>
</evidence>
<dbReference type="Proteomes" id="UP001067231">
    <property type="component" value="Unassembled WGS sequence"/>
</dbReference>
<feature type="transmembrane region" description="Helical" evidence="5">
    <location>
        <begin position="72"/>
        <end position="92"/>
    </location>
</feature>
<evidence type="ECO:0008006" key="7">
    <source>
        <dbReference type="Google" id="ProtNLM"/>
    </source>
</evidence>
<dbReference type="InterPro" id="IPR037185">
    <property type="entry name" value="EmrE-like"/>
</dbReference>
<protein>
    <recommendedName>
        <fullName evidence="7">Magnesium transporter</fullName>
    </recommendedName>
</protein>
<dbReference type="SUPFAM" id="SSF103481">
    <property type="entry name" value="Multidrug resistance efflux transporter EmrE"/>
    <property type="match status" value="1"/>
</dbReference>
<accession>A0A9D5DH72</accession>
<gene>
    <name evidence="6" type="ORF">OJ253_2574</name>
</gene>
<evidence type="ECO:0000256" key="1">
    <source>
        <dbReference type="ARBA" id="ARBA00004141"/>
    </source>
</evidence>
<dbReference type="PANTHER" id="PTHR12570:SF9">
    <property type="entry name" value="MAGNESIUM TRANSPORTER NIPA8-RELATED"/>
    <property type="match status" value="1"/>
</dbReference>
<organism evidence="6">
    <name type="scientific">Cryptosporidium canis</name>
    <dbReference type="NCBI Taxonomy" id="195482"/>
    <lineage>
        <taxon>Eukaryota</taxon>
        <taxon>Sar</taxon>
        <taxon>Alveolata</taxon>
        <taxon>Apicomplexa</taxon>
        <taxon>Conoidasida</taxon>
        <taxon>Coccidia</taxon>
        <taxon>Eucoccidiorida</taxon>
        <taxon>Eimeriorina</taxon>
        <taxon>Cryptosporidiidae</taxon>
        <taxon>Cryptosporidium</taxon>
    </lineage>
</organism>
<feature type="transmembrane region" description="Helical" evidence="5">
    <location>
        <begin position="140"/>
        <end position="162"/>
    </location>
</feature>
<dbReference type="Pfam" id="PF05653">
    <property type="entry name" value="Mg_trans_NIPA"/>
    <property type="match status" value="1"/>
</dbReference>
<dbReference type="InterPro" id="IPR008521">
    <property type="entry name" value="Mg_trans_NIPA"/>
</dbReference>
<feature type="transmembrane region" description="Helical" evidence="5">
    <location>
        <begin position="380"/>
        <end position="398"/>
    </location>
</feature>
<proteinExistence type="predicted"/>
<keyword evidence="4 5" id="KW-0472">Membrane</keyword>
<evidence type="ECO:0000256" key="5">
    <source>
        <dbReference type="SAM" id="Phobius"/>
    </source>
</evidence>
<evidence type="ECO:0000256" key="2">
    <source>
        <dbReference type="ARBA" id="ARBA00022692"/>
    </source>
</evidence>
<dbReference type="AlphaFoldDB" id="A0A9D5DH72"/>
<keyword evidence="2 5" id="KW-0812">Transmembrane</keyword>
<evidence type="ECO:0000256" key="4">
    <source>
        <dbReference type="ARBA" id="ARBA00023136"/>
    </source>
</evidence>
<evidence type="ECO:0000256" key="3">
    <source>
        <dbReference type="ARBA" id="ARBA00022989"/>
    </source>
</evidence>
<comment type="caution">
    <text evidence="6">The sequence shown here is derived from an EMBL/GenBank/DDBJ whole genome shotgun (WGS) entry which is preliminary data.</text>
</comment>
<name>A0A9D5DH72_9CRYT</name>
<feature type="transmembrane region" description="Helical" evidence="5">
    <location>
        <begin position="6"/>
        <end position="25"/>
    </location>
</feature>
<comment type="subcellular location">
    <subcellularLocation>
        <location evidence="1">Membrane</location>
        <topology evidence="1">Multi-pass membrane protein</topology>
    </subcellularLocation>
</comment>
<keyword evidence="3 5" id="KW-1133">Transmembrane helix</keyword>